<dbReference type="InterPro" id="IPR011095">
    <property type="entry name" value="Dala_Dala_lig_C"/>
</dbReference>
<evidence type="ECO:0000256" key="2">
    <source>
        <dbReference type="ARBA" id="ARBA00022598"/>
    </source>
</evidence>
<dbReference type="OrthoDB" id="66144at2759"/>
<gene>
    <name evidence="5" type="ORF">Fcan01_28595</name>
</gene>
<dbReference type="PANTHER" id="PTHR23132:SF23">
    <property type="entry name" value="D-ALANINE--D-ALANINE LIGASE B"/>
    <property type="match status" value="1"/>
</dbReference>
<organism evidence="5 6">
    <name type="scientific">Folsomia candida</name>
    <name type="common">Springtail</name>
    <dbReference type="NCBI Taxonomy" id="158441"/>
    <lineage>
        <taxon>Eukaryota</taxon>
        <taxon>Metazoa</taxon>
        <taxon>Ecdysozoa</taxon>
        <taxon>Arthropoda</taxon>
        <taxon>Hexapoda</taxon>
        <taxon>Collembola</taxon>
        <taxon>Entomobryomorpha</taxon>
        <taxon>Isotomoidea</taxon>
        <taxon>Isotomidae</taxon>
        <taxon>Proisotominae</taxon>
        <taxon>Folsomia</taxon>
    </lineage>
</organism>
<evidence type="ECO:0000259" key="4">
    <source>
        <dbReference type="PROSITE" id="PS50975"/>
    </source>
</evidence>
<dbReference type="GO" id="GO:0046872">
    <property type="term" value="F:metal ion binding"/>
    <property type="evidence" value="ECO:0007669"/>
    <property type="project" value="InterPro"/>
</dbReference>
<dbReference type="AlphaFoldDB" id="A0A226CUS4"/>
<accession>A0A226CUS4</accession>
<dbReference type="Pfam" id="PF07478">
    <property type="entry name" value="Dala_Dala_lig_C"/>
    <property type="match status" value="1"/>
</dbReference>
<comment type="similarity">
    <text evidence="1">Belongs to the D-alanine--D-alanine ligase family.</text>
</comment>
<dbReference type="SUPFAM" id="SSF56059">
    <property type="entry name" value="Glutathione synthetase ATP-binding domain-like"/>
    <property type="match status" value="1"/>
</dbReference>
<keyword evidence="6" id="KW-1185">Reference proteome</keyword>
<evidence type="ECO:0000256" key="3">
    <source>
        <dbReference type="PROSITE-ProRule" id="PRU00409"/>
    </source>
</evidence>
<comment type="caution">
    <text evidence="5">The sequence shown here is derived from an EMBL/GenBank/DDBJ whole genome shotgun (WGS) entry which is preliminary data.</text>
</comment>
<sequence>MKICVLVSSYEGTGEEFREVPPDYQDPSIWASNHDFVLKHVTKEDAIEKISEALGEGYDFIWNFMWGLESYSVAGVEATRYLESAGHPTLGTSSKYLSLTKLDCKLAAGQLGIPTPKWTAASNFDLTGMTYPVIVKPSDGYCSLHLSKDSICKNEEQVLEQIEYLKGQKHNPVGDVLIEEFIPGDDVFCMVLETRRGVVALSPIVYEYSEERGGEFENSFLDWSSKCGPLLGLEEEGGIVKYRIMEEGKDEMIDKIRDASVNAFVSLGVAGSGYARVDLRVNHTPAFFCFKGNLYGDDSVIEKTFPGGHNGLVDAIISAKKVIQVRNVMKFERVSCTGL</sequence>
<evidence type="ECO:0000313" key="5">
    <source>
        <dbReference type="EMBL" id="OXA36639.1"/>
    </source>
</evidence>
<feature type="domain" description="ATP-grasp" evidence="4">
    <location>
        <begin position="105"/>
        <end position="321"/>
    </location>
</feature>
<dbReference type="GO" id="GO:0005524">
    <property type="term" value="F:ATP binding"/>
    <property type="evidence" value="ECO:0007669"/>
    <property type="project" value="UniProtKB-UniRule"/>
</dbReference>
<name>A0A226CUS4_FOLCA</name>
<protein>
    <submittedName>
        <fullName evidence="5">D-alanine--D-alanine ligase</fullName>
    </submittedName>
</protein>
<dbReference type="InterPro" id="IPR011761">
    <property type="entry name" value="ATP-grasp"/>
</dbReference>
<proteinExistence type="inferred from homology"/>
<dbReference type="Gene3D" id="3.30.470.20">
    <property type="entry name" value="ATP-grasp fold, B domain"/>
    <property type="match status" value="1"/>
</dbReference>
<dbReference type="PROSITE" id="PS50975">
    <property type="entry name" value="ATP_GRASP"/>
    <property type="match status" value="1"/>
</dbReference>
<keyword evidence="3" id="KW-0067">ATP-binding</keyword>
<reference evidence="5 6" key="1">
    <citation type="submission" date="2015-12" db="EMBL/GenBank/DDBJ databases">
        <title>The genome of Folsomia candida.</title>
        <authorList>
            <person name="Faddeeva A."/>
            <person name="Derks M.F."/>
            <person name="Anvar Y."/>
            <person name="Smit S."/>
            <person name="Van Straalen N."/>
            <person name="Roelofs D."/>
        </authorList>
    </citation>
    <scope>NUCLEOTIDE SEQUENCE [LARGE SCALE GENOMIC DNA]</scope>
    <source>
        <strain evidence="5 6">VU population</strain>
        <tissue evidence="5">Whole body</tissue>
    </source>
</reference>
<dbReference type="GO" id="GO:0008716">
    <property type="term" value="F:D-alanine-D-alanine ligase activity"/>
    <property type="evidence" value="ECO:0007669"/>
    <property type="project" value="InterPro"/>
</dbReference>
<keyword evidence="3" id="KW-0547">Nucleotide-binding</keyword>
<evidence type="ECO:0000256" key="1">
    <source>
        <dbReference type="ARBA" id="ARBA00010871"/>
    </source>
</evidence>
<evidence type="ECO:0000313" key="6">
    <source>
        <dbReference type="Proteomes" id="UP000198287"/>
    </source>
</evidence>
<dbReference type="EMBL" id="LNIX01000085">
    <property type="protein sequence ID" value="OXA36639.1"/>
    <property type="molecule type" value="Genomic_DNA"/>
</dbReference>
<keyword evidence="2 5" id="KW-0436">Ligase</keyword>
<dbReference type="PANTHER" id="PTHR23132">
    <property type="entry name" value="D-ALANINE--D-ALANINE LIGASE"/>
    <property type="match status" value="1"/>
</dbReference>
<dbReference type="Proteomes" id="UP000198287">
    <property type="component" value="Unassembled WGS sequence"/>
</dbReference>